<evidence type="ECO:0000256" key="2">
    <source>
        <dbReference type="ARBA" id="ARBA00007422"/>
    </source>
</evidence>
<comment type="function">
    <text evidence="7">Involved in the gluconeogenesis. Catalyzes stereospecifically the conversion of dihydroxyacetone phosphate (DHAP) to D-glyceraldehyde-3-phosphate (G3P).</text>
</comment>
<dbReference type="Proteomes" id="UP000255279">
    <property type="component" value="Unassembled WGS sequence"/>
</dbReference>
<organism evidence="9 11">
    <name type="scientific">Moraxella caviae</name>
    <dbReference type="NCBI Taxonomy" id="34060"/>
    <lineage>
        <taxon>Bacteria</taxon>
        <taxon>Pseudomonadati</taxon>
        <taxon>Pseudomonadota</taxon>
        <taxon>Gammaproteobacteria</taxon>
        <taxon>Moraxellales</taxon>
        <taxon>Moraxellaceae</taxon>
        <taxon>Moraxella</taxon>
    </lineage>
</organism>
<dbReference type="UniPathway" id="UPA00138"/>
<dbReference type="GO" id="GO:0046166">
    <property type="term" value="P:glyceraldehyde-3-phosphate biosynthetic process"/>
    <property type="evidence" value="ECO:0007669"/>
    <property type="project" value="TreeGrafter"/>
</dbReference>
<feature type="active site" description="Electrophile" evidence="7">
    <location>
        <position position="94"/>
    </location>
</feature>
<comment type="pathway">
    <text evidence="7 8">Carbohydrate degradation; glycolysis; D-glyceraldehyde 3-phosphate from glycerone phosphate: step 1/1.</text>
</comment>
<feature type="binding site" evidence="7">
    <location>
        <position position="213"/>
    </location>
    <ligand>
        <name>substrate</name>
    </ligand>
</feature>
<comment type="pathway">
    <text evidence="7 8">Carbohydrate biosynthesis; gluconeogenesis.</text>
</comment>
<evidence type="ECO:0000313" key="10">
    <source>
        <dbReference type="EMBL" id="STZ10584.1"/>
    </source>
</evidence>
<dbReference type="AlphaFoldDB" id="A0A1T0A9D8"/>
<comment type="catalytic activity">
    <reaction evidence="7 8">
        <text>D-glyceraldehyde 3-phosphate = dihydroxyacetone phosphate</text>
        <dbReference type="Rhea" id="RHEA:18585"/>
        <dbReference type="ChEBI" id="CHEBI:57642"/>
        <dbReference type="ChEBI" id="CHEBI:59776"/>
        <dbReference type="EC" id="5.3.1.1"/>
    </reaction>
</comment>
<dbReference type="PANTHER" id="PTHR21139:SF42">
    <property type="entry name" value="TRIOSEPHOSPHATE ISOMERASE"/>
    <property type="match status" value="1"/>
</dbReference>
<evidence type="ECO:0000256" key="3">
    <source>
        <dbReference type="ARBA" id="ARBA00022432"/>
    </source>
</evidence>
<dbReference type="EC" id="5.3.1.1" evidence="7 8"/>
<dbReference type="InterPro" id="IPR013785">
    <property type="entry name" value="Aldolase_TIM"/>
</dbReference>
<evidence type="ECO:0000313" key="9">
    <source>
        <dbReference type="EMBL" id="OOR92352.1"/>
    </source>
</evidence>
<dbReference type="PROSITE" id="PS00171">
    <property type="entry name" value="TIM_1"/>
    <property type="match status" value="1"/>
</dbReference>
<comment type="similarity">
    <text evidence="2 7 8">Belongs to the triosephosphate isomerase family.</text>
</comment>
<evidence type="ECO:0000256" key="4">
    <source>
        <dbReference type="ARBA" id="ARBA00022490"/>
    </source>
</evidence>
<feature type="binding site" evidence="7">
    <location>
        <begin position="234"/>
        <end position="235"/>
    </location>
    <ligand>
        <name>substrate</name>
    </ligand>
</feature>
<dbReference type="NCBIfam" id="TIGR00419">
    <property type="entry name" value="tim"/>
    <property type="match status" value="1"/>
</dbReference>
<evidence type="ECO:0000256" key="7">
    <source>
        <dbReference type="HAMAP-Rule" id="MF_00147"/>
    </source>
</evidence>
<sequence>MKASYVIGNWKLNPATLGDVQALASALTAGTGRCQVGVAPSFVHLSAAKAALSAGIWLGAQDIAHKSTQTGAFTGDVSGAQLADAGAQFVIVGHSERRAYHGESDAVLAQKITHAFASGLSVVFCIGETKDEYQAGKTLDVLAAQLQVVADFASQITADTDGALPKLLIAYEPVWAIGTGLTPTFAEVEAVHRFISETLAAMQVFSPILYGGSVNDTNAETFVKSPLIDGVLVGGASLKADSFARIAAAFA</sequence>
<dbReference type="OrthoDB" id="9809429at2"/>
<dbReference type="STRING" id="34060.B0181_01825"/>
<dbReference type="UniPathway" id="UPA00109">
    <property type="reaction ID" value="UER00189"/>
</dbReference>
<dbReference type="InterPro" id="IPR020861">
    <property type="entry name" value="Triosephosphate_isomerase_AS"/>
</dbReference>
<evidence type="ECO:0000256" key="6">
    <source>
        <dbReference type="ARBA" id="ARBA00023235"/>
    </source>
</evidence>
<reference evidence="10 12" key="2">
    <citation type="submission" date="2018-06" db="EMBL/GenBank/DDBJ databases">
        <authorList>
            <consortium name="Pathogen Informatics"/>
            <person name="Doyle S."/>
        </authorList>
    </citation>
    <scope>NUCLEOTIDE SEQUENCE [LARGE SCALE GENOMIC DNA]</scope>
    <source>
        <strain evidence="10 12">NCTC10293</strain>
    </source>
</reference>
<feature type="binding site" evidence="7">
    <location>
        <position position="178"/>
    </location>
    <ligand>
        <name>substrate</name>
    </ligand>
</feature>
<dbReference type="EMBL" id="UGQE01000001">
    <property type="protein sequence ID" value="STZ10584.1"/>
    <property type="molecule type" value="Genomic_DNA"/>
</dbReference>
<reference evidence="9 11" key="1">
    <citation type="submission" date="2017-02" db="EMBL/GenBank/DDBJ databases">
        <title>Draft genome sequence of Moraxella caviae CCUG 355 type strain.</title>
        <authorList>
            <person name="Engstrom-Jakobsson H."/>
            <person name="Salva-Serra F."/>
            <person name="Thorell K."/>
            <person name="Gonzales-Siles L."/>
            <person name="Karlsson R."/>
            <person name="Boulund F."/>
            <person name="Engstrand L."/>
            <person name="Moore E."/>
        </authorList>
    </citation>
    <scope>NUCLEOTIDE SEQUENCE [LARGE SCALE GENOMIC DNA]</scope>
    <source>
        <strain evidence="9 11">CCUG 355</strain>
    </source>
</reference>
<dbReference type="SUPFAM" id="SSF51351">
    <property type="entry name" value="Triosephosphate isomerase (TIM)"/>
    <property type="match status" value="1"/>
</dbReference>
<feature type="binding site" evidence="7">
    <location>
        <begin position="9"/>
        <end position="11"/>
    </location>
    <ligand>
        <name>substrate</name>
    </ligand>
</feature>
<evidence type="ECO:0000256" key="5">
    <source>
        <dbReference type="ARBA" id="ARBA00023152"/>
    </source>
</evidence>
<protein>
    <recommendedName>
        <fullName evidence="7 8">Triosephosphate isomerase</fullName>
        <shortName evidence="7">TIM</shortName>
        <shortName evidence="7">TPI</shortName>
        <ecNumber evidence="7 8">5.3.1.1</ecNumber>
    </recommendedName>
    <alternativeName>
        <fullName evidence="7">Triose-phosphate isomerase</fullName>
    </alternativeName>
</protein>
<proteinExistence type="inferred from homology"/>
<evidence type="ECO:0000313" key="12">
    <source>
        <dbReference type="Proteomes" id="UP000255279"/>
    </source>
</evidence>
<dbReference type="PANTHER" id="PTHR21139">
    <property type="entry name" value="TRIOSEPHOSPHATE ISOMERASE"/>
    <property type="match status" value="1"/>
</dbReference>
<dbReference type="GO" id="GO:0006096">
    <property type="term" value="P:glycolytic process"/>
    <property type="evidence" value="ECO:0007669"/>
    <property type="project" value="UniProtKB-UniRule"/>
</dbReference>
<dbReference type="GO" id="GO:0006094">
    <property type="term" value="P:gluconeogenesis"/>
    <property type="evidence" value="ECO:0007669"/>
    <property type="project" value="UniProtKB-UniRule"/>
</dbReference>
<evidence type="ECO:0000256" key="8">
    <source>
        <dbReference type="RuleBase" id="RU363013"/>
    </source>
</evidence>
<comment type="pathway">
    <text evidence="1">Carbohydrate metabolism; erythritol degradation.</text>
</comment>
<dbReference type="HAMAP" id="MF_00147_B">
    <property type="entry name" value="TIM_B"/>
    <property type="match status" value="1"/>
</dbReference>
<dbReference type="InterPro" id="IPR022896">
    <property type="entry name" value="TrioseP_Isoase_bac/euk"/>
</dbReference>
<comment type="subcellular location">
    <subcellularLocation>
        <location evidence="7 8">Cytoplasm</location>
    </subcellularLocation>
</comment>
<evidence type="ECO:0000313" key="11">
    <source>
        <dbReference type="Proteomes" id="UP000190435"/>
    </source>
</evidence>
<dbReference type="GO" id="GO:0004807">
    <property type="term" value="F:triose-phosphate isomerase activity"/>
    <property type="evidence" value="ECO:0007669"/>
    <property type="project" value="UniProtKB-UniRule"/>
</dbReference>
<dbReference type="Proteomes" id="UP000190435">
    <property type="component" value="Unassembled WGS sequence"/>
</dbReference>
<dbReference type="Pfam" id="PF00121">
    <property type="entry name" value="TIM"/>
    <property type="match status" value="1"/>
</dbReference>
<keyword evidence="6 7" id="KW-0413">Isomerase</keyword>
<dbReference type="GO" id="GO:0019563">
    <property type="term" value="P:glycerol catabolic process"/>
    <property type="evidence" value="ECO:0007669"/>
    <property type="project" value="TreeGrafter"/>
</dbReference>
<feature type="active site" description="Proton acceptor" evidence="7">
    <location>
        <position position="172"/>
    </location>
</feature>
<keyword evidence="3 7" id="KW-0312">Gluconeogenesis</keyword>
<dbReference type="RefSeq" id="WP_078275788.1">
    <property type="nucleotide sequence ID" value="NZ_CAACXO010000016.1"/>
</dbReference>
<dbReference type="InterPro" id="IPR000652">
    <property type="entry name" value="Triosephosphate_isomerase"/>
</dbReference>
<name>A0A1T0A9D8_9GAMM</name>
<dbReference type="GO" id="GO:0005829">
    <property type="term" value="C:cytosol"/>
    <property type="evidence" value="ECO:0007669"/>
    <property type="project" value="TreeGrafter"/>
</dbReference>
<keyword evidence="11" id="KW-1185">Reference proteome</keyword>
<accession>A0A1T0A9D8</accession>
<evidence type="ECO:0000256" key="1">
    <source>
        <dbReference type="ARBA" id="ARBA00004939"/>
    </source>
</evidence>
<keyword evidence="4 7" id="KW-0963">Cytoplasm</keyword>
<dbReference type="EMBL" id="MUXU01000015">
    <property type="protein sequence ID" value="OOR92352.1"/>
    <property type="molecule type" value="Genomic_DNA"/>
</dbReference>
<dbReference type="Gene3D" id="3.20.20.70">
    <property type="entry name" value="Aldolase class I"/>
    <property type="match status" value="1"/>
</dbReference>
<dbReference type="CDD" id="cd00311">
    <property type="entry name" value="TIM"/>
    <property type="match status" value="1"/>
</dbReference>
<dbReference type="PROSITE" id="PS51440">
    <property type="entry name" value="TIM_2"/>
    <property type="match status" value="1"/>
</dbReference>
<dbReference type="InterPro" id="IPR035990">
    <property type="entry name" value="TIM_sf"/>
</dbReference>
<keyword evidence="5 7" id="KW-0324">Glycolysis</keyword>
<gene>
    <name evidence="7 10" type="primary">tpiA</name>
    <name evidence="9" type="ORF">B0181_01825</name>
    <name evidence="10" type="ORF">NCTC10293_00925</name>
</gene>
<comment type="subunit">
    <text evidence="7 8">Homodimer.</text>
</comment>